<dbReference type="Proteomes" id="UP000817658">
    <property type="component" value="Chromosome 1"/>
</dbReference>
<evidence type="ECO:0000313" key="2">
    <source>
        <dbReference type="EMBL" id="BAD81931.1"/>
    </source>
</evidence>
<proteinExistence type="predicted"/>
<protein>
    <submittedName>
        <fullName evidence="3">Uncharacterized protein</fullName>
    </submittedName>
</protein>
<feature type="compositionally biased region" description="Basic residues" evidence="1">
    <location>
        <begin position="170"/>
        <end position="194"/>
    </location>
</feature>
<dbReference type="AlphaFoldDB" id="Q5N8E6"/>
<feature type="compositionally biased region" description="Low complexity" evidence="1">
    <location>
        <begin position="195"/>
        <end position="204"/>
    </location>
</feature>
<organism evidence="3">
    <name type="scientific">Oryza sativa subsp. japonica</name>
    <name type="common">Rice</name>
    <dbReference type="NCBI Taxonomy" id="39947"/>
    <lineage>
        <taxon>Eukaryota</taxon>
        <taxon>Viridiplantae</taxon>
        <taxon>Streptophyta</taxon>
        <taxon>Embryophyta</taxon>
        <taxon>Tracheophyta</taxon>
        <taxon>Spermatophyta</taxon>
        <taxon>Magnoliopsida</taxon>
        <taxon>Liliopsida</taxon>
        <taxon>Poales</taxon>
        <taxon>Poaceae</taxon>
        <taxon>BOP clade</taxon>
        <taxon>Oryzoideae</taxon>
        <taxon>Oryzeae</taxon>
        <taxon>Oryzinae</taxon>
        <taxon>Oryza</taxon>
        <taxon>Oryza sativa</taxon>
    </lineage>
</organism>
<reference evidence="4" key="3">
    <citation type="journal article" date="2008" name="Nucleic Acids Res.">
        <title>The rice annotation project database (RAP-DB): 2008 update.</title>
        <authorList>
            <consortium name="The rice annotation project (RAP)"/>
        </authorList>
    </citation>
    <scope>GENOME REANNOTATION</scope>
    <source>
        <strain evidence="4">cv. Nipponbare</strain>
    </source>
</reference>
<feature type="compositionally biased region" description="Pro residues" evidence="1">
    <location>
        <begin position="160"/>
        <end position="169"/>
    </location>
</feature>
<reference evidence="4" key="2">
    <citation type="journal article" date="2005" name="Nature">
        <title>The map-based sequence of the rice genome.</title>
        <authorList>
            <consortium name="International rice genome sequencing project (IRGSP)"/>
            <person name="Matsumoto T."/>
            <person name="Wu J."/>
            <person name="Kanamori H."/>
            <person name="Katayose Y."/>
            <person name="Fujisawa M."/>
            <person name="Namiki N."/>
            <person name="Mizuno H."/>
            <person name="Yamamoto K."/>
            <person name="Antonio B.A."/>
            <person name="Baba T."/>
            <person name="Sakata K."/>
            <person name="Nagamura Y."/>
            <person name="Aoki H."/>
            <person name="Arikawa K."/>
            <person name="Arita K."/>
            <person name="Bito T."/>
            <person name="Chiden Y."/>
            <person name="Fujitsuka N."/>
            <person name="Fukunaka R."/>
            <person name="Hamada M."/>
            <person name="Harada C."/>
            <person name="Hayashi A."/>
            <person name="Hijishita S."/>
            <person name="Honda M."/>
            <person name="Hosokawa S."/>
            <person name="Ichikawa Y."/>
            <person name="Idonuma A."/>
            <person name="Iijima M."/>
            <person name="Ikeda M."/>
            <person name="Ikeno M."/>
            <person name="Ito K."/>
            <person name="Ito S."/>
            <person name="Ito T."/>
            <person name="Ito Y."/>
            <person name="Ito Y."/>
            <person name="Iwabuchi A."/>
            <person name="Kamiya K."/>
            <person name="Karasawa W."/>
            <person name="Kurita K."/>
            <person name="Katagiri S."/>
            <person name="Kikuta A."/>
            <person name="Kobayashi H."/>
            <person name="Kobayashi N."/>
            <person name="Machita K."/>
            <person name="Maehara T."/>
            <person name="Masukawa M."/>
            <person name="Mizubayashi T."/>
            <person name="Mukai Y."/>
            <person name="Nagasaki H."/>
            <person name="Nagata Y."/>
            <person name="Naito S."/>
            <person name="Nakashima M."/>
            <person name="Nakama Y."/>
            <person name="Nakamichi Y."/>
            <person name="Nakamura M."/>
            <person name="Meguro A."/>
            <person name="Negishi M."/>
            <person name="Ohta I."/>
            <person name="Ohta T."/>
            <person name="Okamoto M."/>
            <person name="Ono N."/>
            <person name="Saji S."/>
            <person name="Sakaguchi M."/>
            <person name="Sakai K."/>
            <person name="Shibata M."/>
            <person name="Shimokawa T."/>
            <person name="Song J."/>
            <person name="Takazaki Y."/>
            <person name="Terasawa K."/>
            <person name="Tsugane M."/>
            <person name="Tsuji K."/>
            <person name="Ueda S."/>
            <person name="Waki K."/>
            <person name="Yamagata H."/>
            <person name="Yamamoto M."/>
            <person name="Yamamoto S."/>
            <person name="Yamane H."/>
            <person name="Yoshiki S."/>
            <person name="Yoshihara R."/>
            <person name="Yukawa K."/>
            <person name="Zhong H."/>
            <person name="Yano M."/>
            <person name="Yuan Q."/>
            <person name="Ouyang S."/>
            <person name="Liu J."/>
            <person name="Jones K.M."/>
            <person name="Gansberger K."/>
            <person name="Moffat K."/>
            <person name="Hill J."/>
            <person name="Bera J."/>
            <person name="Fadrosh D."/>
            <person name="Jin S."/>
            <person name="Johri S."/>
            <person name="Kim M."/>
            <person name="Overton L."/>
            <person name="Reardon M."/>
            <person name="Tsitrin T."/>
            <person name="Vuong H."/>
            <person name="Weaver B."/>
            <person name="Ciecko A."/>
            <person name="Tallon L."/>
            <person name="Jackson J."/>
            <person name="Pai G."/>
            <person name="Aken S.V."/>
            <person name="Utterback T."/>
            <person name="Reidmuller S."/>
            <person name="Feldblyum T."/>
            <person name="Hsiao J."/>
            <person name="Zismann V."/>
            <person name="Iobst S."/>
            <person name="de Vazeille A.R."/>
            <person name="Buell C.R."/>
            <person name="Ying K."/>
            <person name="Li Y."/>
            <person name="Lu T."/>
            <person name="Huang Y."/>
            <person name="Zhao Q."/>
            <person name="Feng Q."/>
            <person name="Zhang L."/>
            <person name="Zhu J."/>
            <person name="Weng Q."/>
            <person name="Mu J."/>
            <person name="Lu Y."/>
            <person name="Fan D."/>
            <person name="Liu Y."/>
            <person name="Guan J."/>
            <person name="Zhang Y."/>
            <person name="Yu S."/>
            <person name="Liu X."/>
            <person name="Zhang Y."/>
            <person name="Hong G."/>
            <person name="Han B."/>
            <person name="Choisne N."/>
            <person name="Demange N."/>
            <person name="Orjeda G."/>
            <person name="Samain S."/>
            <person name="Cattolico L."/>
            <person name="Pelletier E."/>
            <person name="Couloux A."/>
            <person name="Segurens B."/>
            <person name="Wincker P."/>
            <person name="D'Hont A."/>
            <person name="Scarpelli C."/>
            <person name="Weissenbach J."/>
            <person name="Salanoubat M."/>
            <person name="Quetier F."/>
            <person name="Yu Y."/>
            <person name="Kim H.R."/>
            <person name="Rambo T."/>
            <person name="Currie J."/>
            <person name="Collura K."/>
            <person name="Luo M."/>
            <person name="Yang T."/>
            <person name="Ammiraju J.S.S."/>
            <person name="Engler F."/>
            <person name="Soderlund C."/>
            <person name="Wing R.A."/>
            <person name="Palmer L.E."/>
            <person name="de la Bastide M."/>
            <person name="Spiegel L."/>
            <person name="Nascimento L."/>
            <person name="Zutavern T."/>
            <person name="O'Shaughnessy A."/>
            <person name="Dike S."/>
            <person name="Dedhia N."/>
            <person name="Preston R."/>
            <person name="Balija V."/>
            <person name="McCombie W.R."/>
            <person name="Chow T."/>
            <person name="Chen H."/>
            <person name="Chung M."/>
            <person name="Chen C."/>
            <person name="Shaw J."/>
            <person name="Wu H."/>
            <person name="Hsiao K."/>
            <person name="Chao Y."/>
            <person name="Chu M."/>
            <person name="Cheng C."/>
            <person name="Hour A."/>
            <person name="Lee P."/>
            <person name="Lin S."/>
            <person name="Lin Y."/>
            <person name="Liou J."/>
            <person name="Liu S."/>
            <person name="Hsing Y."/>
            <person name="Raghuvanshi S."/>
            <person name="Mohanty A."/>
            <person name="Bharti A.K."/>
            <person name="Gaur A."/>
            <person name="Gupta V."/>
            <person name="Kumar D."/>
            <person name="Ravi V."/>
            <person name="Vij S."/>
            <person name="Kapur A."/>
            <person name="Khurana P."/>
            <person name="Khurana P."/>
            <person name="Khurana J.P."/>
            <person name="Tyagi A.K."/>
            <person name="Gaikwad K."/>
            <person name="Singh A."/>
            <person name="Dalal V."/>
            <person name="Srivastava S."/>
            <person name="Dixit A."/>
            <person name="Pal A.K."/>
            <person name="Ghazi I.A."/>
            <person name="Yadav M."/>
            <person name="Pandit A."/>
            <person name="Bhargava A."/>
            <person name="Sureshbabu K."/>
            <person name="Batra K."/>
            <person name="Sharma T.R."/>
            <person name="Mohapatra T."/>
            <person name="Singh N.K."/>
            <person name="Messing J."/>
            <person name="Nelson A.B."/>
            <person name="Fuks G."/>
            <person name="Kavchok S."/>
            <person name="Keizer G."/>
            <person name="Linton E."/>
            <person name="Llaca V."/>
            <person name="Song R."/>
            <person name="Tanyolac B."/>
            <person name="Young S."/>
            <person name="Ho-Il K."/>
            <person name="Hahn J.H."/>
            <person name="Sangsakoo G."/>
            <person name="Vanavichit A."/>
            <person name="de Mattos Luiz.A.T."/>
            <person name="Zimmer P.D."/>
            <person name="Malone G."/>
            <person name="Dellagostin O."/>
            <person name="de Oliveira A.C."/>
            <person name="Bevan M."/>
            <person name="Bancroft I."/>
            <person name="Minx P."/>
            <person name="Cordum H."/>
            <person name="Wilson R."/>
            <person name="Cheng Z."/>
            <person name="Jin W."/>
            <person name="Jiang J."/>
            <person name="Leong S.A."/>
            <person name="Iwama H."/>
            <person name="Gojobori T."/>
            <person name="Itoh T."/>
            <person name="Niimura Y."/>
            <person name="Fujii Y."/>
            <person name="Habara T."/>
            <person name="Sakai H."/>
            <person name="Sato Y."/>
            <person name="Wilson G."/>
            <person name="Kumar K."/>
            <person name="McCouch S."/>
            <person name="Juretic N."/>
            <person name="Hoen D."/>
            <person name="Wright S."/>
            <person name="Bruskiewich R."/>
            <person name="Bureau T."/>
            <person name="Miyao A."/>
            <person name="Hirochika H."/>
            <person name="Nishikawa T."/>
            <person name="Kadowaki K."/>
            <person name="Sugiura M."/>
            <person name="Burr B."/>
            <person name="Sasaki T."/>
        </authorList>
    </citation>
    <scope>NUCLEOTIDE SEQUENCE [LARGE SCALE GENOMIC DNA]</scope>
    <source>
        <strain evidence="4">cv. Nipponbare</strain>
    </source>
</reference>
<feature type="region of interest" description="Disordered" evidence="1">
    <location>
        <begin position="249"/>
        <end position="268"/>
    </location>
</feature>
<feature type="compositionally biased region" description="Basic residues" evidence="1">
    <location>
        <begin position="8"/>
        <end position="18"/>
    </location>
</feature>
<feature type="compositionally biased region" description="Low complexity" evidence="1">
    <location>
        <begin position="249"/>
        <end position="263"/>
    </location>
</feature>
<dbReference type="Proteomes" id="UP000000763">
    <property type="component" value="Chromosome 1"/>
</dbReference>
<feature type="compositionally biased region" description="Pro residues" evidence="1">
    <location>
        <begin position="143"/>
        <end position="153"/>
    </location>
</feature>
<reference evidence="3" key="1">
    <citation type="journal article" date="2002" name="Nature">
        <title>The genome sequence and structure of rice chromosome 1.</title>
        <authorList>
            <person name="Sasaki T."/>
            <person name="Matsumoto T."/>
            <person name="Yamamoto K."/>
            <person name="Sakata K."/>
            <person name="Baba T."/>
            <person name="Katayose Y."/>
            <person name="Wu J."/>
            <person name="Niimura Y."/>
            <person name="Cheng Z."/>
            <person name="Nagamura Y."/>
            <person name="Antonio B.A."/>
            <person name="Kanamori H."/>
            <person name="Hosokawa S."/>
            <person name="Masukawa M."/>
            <person name="Arikawa K."/>
            <person name="Chiden Y."/>
            <person name="Hayashi M."/>
            <person name="Okamoto M."/>
            <person name="Ando T."/>
            <person name="Aoki H."/>
            <person name="Arita K."/>
            <person name="Hamada M."/>
            <person name="Harada C."/>
            <person name="Hijishita S."/>
            <person name="Honda M."/>
            <person name="Ichikawa Y."/>
            <person name="Idonuma A."/>
            <person name="Iijima M."/>
            <person name="Ikeda M."/>
            <person name="Ikeno M."/>
            <person name="Itoh S."/>
            <person name="Itoh T."/>
            <person name="Itoh Y."/>
            <person name="Itoh Y."/>
            <person name="Iwabuchi A."/>
            <person name="Kamiya K."/>
            <person name="Karasawa W."/>
            <person name="Katagiri S."/>
            <person name="Kikuta A."/>
            <person name="Kobayashi N."/>
            <person name="Kono I."/>
            <person name="Machita K."/>
            <person name="Maehara T."/>
            <person name="Mizuno H."/>
            <person name="Mizubayashi T."/>
            <person name="Mukai Y."/>
            <person name="Nagasaki H."/>
            <person name="Nakashima M."/>
            <person name="Nakama Y."/>
            <person name="Nakamichi Y."/>
            <person name="Nakamura M."/>
            <person name="Namiki N."/>
            <person name="Negishi M."/>
            <person name="Ohta I."/>
            <person name="Ono N."/>
            <person name="Saji S."/>
            <person name="Sakai K."/>
            <person name="Shibata M."/>
            <person name="Shimokawa T."/>
            <person name="Shomura A."/>
            <person name="Song J."/>
            <person name="Takazaki Y."/>
            <person name="Terasawa K."/>
            <person name="Tsuji K."/>
            <person name="Waki K."/>
            <person name="Yamagata H."/>
            <person name="Yamane H."/>
            <person name="Yoshiki S."/>
            <person name="Yoshihara R."/>
            <person name="Yukawa K."/>
            <person name="Zhong H."/>
            <person name="Iwama H."/>
            <person name="Endo T."/>
            <person name="Ito H."/>
            <person name="Hahn J.H."/>
            <person name="Kim H.I."/>
            <person name="Eun M.Y."/>
            <person name="Yano M."/>
            <person name="Jiang J."/>
            <person name="Gojobori T."/>
        </authorList>
    </citation>
    <scope>NUCLEOTIDE SEQUENCE</scope>
</reference>
<feature type="region of interest" description="Disordered" evidence="1">
    <location>
        <begin position="127"/>
        <end position="218"/>
    </location>
</feature>
<gene>
    <name evidence="2" type="ORF">P0510F09.20</name>
    <name evidence="3" type="ORF">P0692C11.42</name>
</gene>
<evidence type="ECO:0000256" key="1">
    <source>
        <dbReference type="SAM" id="MobiDB-lite"/>
    </source>
</evidence>
<feature type="region of interest" description="Disordered" evidence="1">
    <location>
        <begin position="1"/>
        <end position="40"/>
    </location>
</feature>
<evidence type="ECO:0000313" key="3">
    <source>
        <dbReference type="EMBL" id="BAD82260.1"/>
    </source>
</evidence>
<name>Q5N8E6_ORYSJ</name>
<sequence length="283" mass="30125">MAADGAHGRWRRGRRRGRLAGARAARPPHPSERGNGRSGVGLVPVGIAAIASGCSGGPADQDDAVGDEEYLRRRRQLARDRTRGITLIPRCLVSRDRLLISRRRLPPAASAHRLRLAHAATSLALPPTAHPRALSPHLAPSPTARPRPLPPPRSLVLPPTTHPRLPPPPHSRRRPPPTPARRLRLARAAAHRTPPHAASASSRAAAHRPPPRAASASLAPLPRLRCRCRRRLARAAASSRVAASSSCAAAHCPPPRAASSSRAAAHRPPPRCLRLAHALPCSS</sequence>
<dbReference type="EMBL" id="AP003273">
    <property type="protein sequence ID" value="BAD81931.1"/>
    <property type="molecule type" value="Genomic_DNA"/>
</dbReference>
<evidence type="ECO:0000313" key="4">
    <source>
        <dbReference type="Proteomes" id="UP000000763"/>
    </source>
</evidence>
<dbReference type="EMBL" id="AP003381">
    <property type="protein sequence ID" value="BAD82260.1"/>
    <property type="molecule type" value="Genomic_DNA"/>
</dbReference>
<accession>Q5N8E6</accession>